<keyword evidence="4" id="KW-0472">Membrane</keyword>
<keyword evidence="9" id="KW-1185">Reference proteome</keyword>
<keyword evidence="5" id="KW-0998">Cell outer membrane</keyword>
<name>A0ABV7JJU9_9SPHI</name>
<evidence type="ECO:0000259" key="6">
    <source>
        <dbReference type="Pfam" id="PF07980"/>
    </source>
</evidence>
<evidence type="ECO:0000313" key="8">
    <source>
        <dbReference type="EMBL" id="MFC3197140.1"/>
    </source>
</evidence>
<dbReference type="EMBL" id="JBHRTA010000016">
    <property type="protein sequence ID" value="MFC3197140.1"/>
    <property type="molecule type" value="Genomic_DNA"/>
</dbReference>
<evidence type="ECO:0000256" key="5">
    <source>
        <dbReference type="ARBA" id="ARBA00023237"/>
    </source>
</evidence>
<feature type="domain" description="RagB/SusD" evidence="6">
    <location>
        <begin position="372"/>
        <end position="499"/>
    </location>
</feature>
<dbReference type="Pfam" id="PF14322">
    <property type="entry name" value="SusD-like_3"/>
    <property type="match status" value="1"/>
</dbReference>
<dbReference type="SUPFAM" id="SSF48452">
    <property type="entry name" value="TPR-like"/>
    <property type="match status" value="1"/>
</dbReference>
<comment type="caution">
    <text evidence="8">The sequence shown here is derived from an EMBL/GenBank/DDBJ whole genome shotgun (WGS) entry which is preliminary data.</text>
</comment>
<evidence type="ECO:0000313" key="9">
    <source>
        <dbReference type="Proteomes" id="UP001595526"/>
    </source>
</evidence>
<comment type="subcellular location">
    <subcellularLocation>
        <location evidence="1">Cell outer membrane</location>
    </subcellularLocation>
</comment>
<proteinExistence type="inferred from homology"/>
<evidence type="ECO:0000256" key="4">
    <source>
        <dbReference type="ARBA" id="ARBA00023136"/>
    </source>
</evidence>
<dbReference type="InterPro" id="IPR011990">
    <property type="entry name" value="TPR-like_helical_dom_sf"/>
</dbReference>
<dbReference type="InterPro" id="IPR033985">
    <property type="entry name" value="SusD-like_N"/>
</dbReference>
<comment type="similarity">
    <text evidence="2">Belongs to the SusD family.</text>
</comment>
<dbReference type="InterPro" id="IPR012944">
    <property type="entry name" value="SusD_RagB_dom"/>
</dbReference>
<evidence type="ECO:0000256" key="1">
    <source>
        <dbReference type="ARBA" id="ARBA00004442"/>
    </source>
</evidence>
<organism evidence="8 9">
    <name type="scientific">Parapedobacter deserti</name>
    <dbReference type="NCBI Taxonomy" id="1912957"/>
    <lineage>
        <taxon>Bacteria</taxon>
        <taxon>Pseudomonadati</taxon>
        <taxon>Bacteroidota</taxon>
        <taxon>Sphingobacteriia</taxon>
        <taxon>Sphingobacteriales</taxon>
        <taxon>Sphingobacteriaceae</taxon>
        <taxon>Parapedobacter</taxon>
    </lineage>
</organism>
<keyword evidence="3" id="KW-0732">Signal</keyword>
<sequence>MKIIRLLYGVFLACALSGCEEMLTESPQSIIAPNDFFTTEAQCIQATNGVYSSLTGIFGNQDLWALTFAGSDLFLFNGGGVDIRAYQAYTHSASASASSYNTWNRCYTAIKNANMVIAKVAEAPIDQRIKDRLLGEAKYLRALYYFILSNVFGDVPMWLDELDVTTVSEMERTPLAAIRAQLITDLAQAEAGLPWQYGAEDLGRVTKGAALGLLAKMHLYNEDWTNAATVAKRIIEEGPYELLPYDQLFSEFNEHKNNSESLFEIQFSRNAETGQNFQVNYFYTWFFPTRDGTSNTYSGVNFGTTNLESYPEFYPTNKLIGLYEAGDLRLPFVIAYEYDEQPFTGFPRHLADPTKIFPWFGPKFWDLTALRRASEKNLYFMRFAEVLLIHAEALNELNQTDQAVLELNKIRQRSGLDDLGNLSQPEVKAYIMDERARELVGEFQRRWDLMRWDILVEVVQSTAEDNPVGAQNVKPYHRFFPIPHDEIVKNPNLTQNDGYQ</sequence>
<dbReference type="Gene3D" id="1.25.40.390">
    <property type="match status" value="1"/>
</dbReference>
<feature type="domain" description="SusD-like N-terminal" evidence="7">
    <location>
        <begin position="86"/>
        <end position="219"/>
    </location>
</feature>
<dbReference type="RefSeq" id="WP_379020546.1">
    <property type="nucleotide sequence ID" value="NZ_JBHRTA010000016.1"/>
</dbReference>
<dbReference type="Pfam" id="PF07980">
    <property type="entry name" value="SusD_RagB"/>
    <property type="match status" value="1"/>
</dbReference>
<evidence type="ECO:0000256" key="3">
    <source>
        <dbReference type="ARBA" id="ARBA00022729"/>
    </source>
</evidence>
<protein>
    <submittedName>
        <fullName evidence="8">RagB/SusD family nutrient uptake outer membrane protein</fullName>
    </submittedName>
</protein>
<accession>A0ABV7JJU9</accession>
<gene>
    <name evidence="8" type="ORF">ACFOET_05920</name>
</gene>
<dbReference type="PROSITE" id="PS51257">
    <property type="entry name" value="PROKAR_LIPOPROTEIN"/>
    <property type="match status" value="1"/>
</dbReference>
<dbReference type="CDD" id="cd08977">
    <property type="entry name" value="SusD"/>
    <property type="match status" value="1"/>
</dbReference>
<evidence type="ECO:0000259" key="7">
    <source>
        <dbReference type="Pfam" id="PF14322"/>
    </source>
</evidence>
<dbReference type="Proteomes" id="UP001595526">
    <property type="component" value="Unassembled WGS sequence"/>
</dbReference>
<evidence type="ECO:0000256" key="2">
    <source>
        <dbReference type="ARBA" id="ARBA00006275"/>
    </source>
</evidence>
<reference evidence="9" key="1">
    <citation type="journal article" date="2019" name="Int. J. Syst. Evol. Microbiol.">
        <title>The Global Catalogue of Microorganisms (GCM) 10K type strain sequencing project: providing services to taxonomists for standard genome sequencing and annotation.</title>
        <authorList>
            <consortium name="The Broad Institute Genomics Platform"/>
            <consortium name="The Broad Institute Genome Sequencing Center for Infectious Disease"/>
            <person name="Wu L."/>
            <person name="Ma J."/>
        </authorList>
    </citation>
    <scope>NUCLEOTIDE SEQUENCE [LARGE SCALE GENOMIC DNA]</scope>
    <source>
        <strain evidence="9">KCTC 52416</strain>
    </source>
</reference>